<sequence>MLMDDKKTLASCALVNRTFNLHTIPILYRSVSLTTPLTFTRFANATYCVTERSSRIRHLDLSGFSTCGLQKSSATTQNVVTPEILVNILMATPGLEAFSVSETLESAITVEVLKTLLFNCRKIKALDFCGCSGKQFGIAMSELAEFMGRVKISLQFDEDGDDGEEVRYSFQKIAQPVLPQLQRLSLHECPVISEHTAIITMLAHAPNLTHLDLGGCSVSDMTLKFLTTETNVKHTLKHLLLAKCKNISSEAISNFVSQCHQLETLNIYGERDIVTAIGEYDLITILNSPCAKRLQTLDIGSSQVTPRVLLAIQQNCSTSLRNLGISKAQITSISHLSDFLMTMTHLRYIDLTSIPCFNAFNTYGFITNLGKEHQLHTIEMSESLLKKLTTANDWKIDENYGRRRYYFRSTHEPRPDHVHSRKLDVTDCGPERMSKIFQYYSFGK</sequence>
<evidence type="ECO:0000313" key="1">
    <source>
        <dbReference type="EMBL" id="CAG8574509.1"/>
    </source>
</evidence>
<proteinExistence type="predicted"/>
<evidence type="ECO:0000313" key="2">
    <source>
        <dbReference type="Proteomes" id="UP000789525"/>
    </source>
</evidence>
<organism evidence="1 2">
    <name type="scientific">Acaulospora colombiana</name>
    <dbReference type="NCBI Taxonomy" id="27376"/>
    <lineage>
        <taxon>Eukaryota</taxon>
        <taxon>Fungi</taxon>
        <taxon>Fungi incertae sedis</taxon>
        <taxon>Mucoromycota</taxon>
        <taxon>Glomeromycotina</taxon>
        <taxon>Glomeromycetes</taxon>
        <taxon>Diversisporales</taxon>
        <taxon>Acaulosporaceae</taxon>
        <taxon>Acaulospora</taxon>
    </lineage>
</organism>
<keyword evidence="2" id="KW-1185">Reference proteome</keyword>
<comment type="caution">
    <text evidence="1">The sequence shown here is derived from an EMBL/GenBank/DDBJ whole genome shotgun (WGS) entry which is preliminary data.</text>
</comment>
<protein>
    <submittedName>
        <fullName evidence="1">1592_t:CDS:1</fullName>
    </submittedName>
</protein>
<reference evidence="1" key="1">
    <citation type="submission" date="2021-06" db="EMBL/GenBank/DDBJ databases">
        <authorList>
            <person name="Kallberg Y."/>
            <person name="Tangrot J."/>
            <person name="Rosling A."/>
        </authorList>
    </citation>
    <scope>NUCLEOTIDE SEQUENCE</scope>
    <source>
        <strain evidence="1">CL356</strain>
    </source>
</reference>
<gene>
    <name evidence="1" type="ORF">ACOLOM_LOCUS5731</name>
</gene>
<dbReference type="Proteomes" id="UP000789525">
    <property type="component" value="Unassembled WGS sequence"/>
</dbReference>
<dbReference type="EMBL" id="CAJVPT010010903">
    <property type="protein sequence ID" value="CAG8574509.1"/>
    <property type="molecule type" value="Genomic_DNA"/>
</dbReference>
<name>A0ACA9MCJ1_9GLOM</name>
<accession>A0ACA9MCJ1</accession>